<dbReference type="HOGENOM" id="CLU_019853_5_2_1"/>
<evidence type="ECO:0000256" key="5">
    <source>
        <dbReference type="ARBA" id="ARBA00022692"/>
    </source>
</evidence>
<keyword evidence="10" id="KW-0325">Glycoprotein</keyword>
<evidence type="ECO:0000256" key="2">
    <source>
        <dbReference type="ARBA" id="ARBA00004651"/>
    </source>
</evidence>
<dbReference type="KEGG" id="tut:107360033"/>
<dbReference type="eggNOG" id="KOG3776">
    <property type="taxonomic scope" value="Eukaryota"/>
</dbReference>
<dbReference type="PRINTS" id="PR01609">
    <property type="entry name" value="CD36FAMILY"/>
</dbReference>
<evidence type="ECO:0000256" key="13">
    <source>
        <dbReference type="SAM" id="Phobius"/>
    </source>
</evidence>
<accession>T1K3I1</accession>
<keyword evidence="8" id="KW-1015">Disulfide bond</keyword>
<gene>
    <name evidence="14" type="primary">107360033</name>
</gene>
<evidence type="ECO:0000256" key="11">
    <source>
        <dbReference type="ARBA" id="ARBA00040821"/>
    </source>
</evidence>
<keyword evidence="4" id="KW-1003">Cell membrane</keyword>
<reference evidence="15" key="1">
    <citation type="submission" date="2011-08" db="EMBL/GenBank/DDBJ databases">
        <authorList>
            <person name="Rombauts S."/>
        </authorList>
    </citation>
    <scope>NUCLEOTIDE SEQUENCE</scope>
    <source>
        <strain evidence="15">London</strain>
    </source>
</reference>
<keyword evidence="9" id="KW-0675">Receptor</keyword>
<keyword evidence="15" id="KW-1185">Reference proteome</keyword>
<keyword evidence="7 13" id="KW-0472">Membrane</keyword>
<evidence type="ECO:0000256" key="6">
    <source>
        <dbReference type="ARBA" id="ARBA00022989"/>
    </source>
</evidence>
<proteinExistence type="inferred from homology"/>
<protein>
    <recommendedName>
        <fullName evidence="11">Scavenger receptor class B member 1</fullName>
    </recommendedName>
    <alternativeName>
        <fullName evidence="12">SR-BI</fullName>
    </alternativeName>
</protein>
<evidence type="ECO:0000256" key="4">
    <source>
        <dbReference type="ARBA" id="ARBA00022475"/>
    </source>
</evidence>
<evidence type="ECO:0000256" key="10">
    <source>
        <dbReference type="ARBA" id="ARBA00023180"/>
    </source>
</evidence>
<name>T1K3I1_TETUR</name>
<comment type="similarity">
    <text evidence="3">Belongs to the CD36 family.</text>
</comment>
<feature type="transmembrane region" description="Helical" evidence="13">
    <location>
        <begin position="449"/>
        <end position="473"/>
    </location>
</feature>
<evidence type="ECO:0000313" key="14">
    <source>
        <dbReference type="EnsemblMetazoa" id="tetur04g08760.1"/>
    </source>
</evidence>
<dbReference type="Pfam" id="PF01130">
    <property type="entry name" value="CD36"/>
    <property type="match status" value="1"/>
</dbReference>
<dbReference type="InterPro" id="IPR002159">
    <property type="entry name" value="CD36_fam"/>
</dbReference>
<dbReference type="GO" id="GO:0005044">
    <property type="term" value="F:scavenger receptor activity"/>
    <property type="evidence" value="ECO:0007669"/>
    <property type="project" value="TreeGrafter"/>
</dbReference>
<comment type="subcellular location">
    <subcellularLocation>
        <location evidence="2">Cell membrane</location>
        <topology evidence="2">Multi-pass membrane protein</topology>
    </subcellularLocation>
    <subcellularLocation>
        <location evidence="1">Membrane</location>
        <location evidence="1">Caveola</location>
        <topology evidence="1">Multi-pass membrane protein</topology>
    </subcellularLocation>
</comment>
<feature type="transmembrane region" description="Helical" evidence="13">
    <location>
        <begin position="12"/>
        <end position="36"/>
    </location>
</feature>
<evidence type="ECO:0000256" key="12">
    <source>
        <dbReference type="ARBA" id="ARBA00042244"/>
    </source>
</evidence>
<dbReference type="EnsemblMetazoa" id="tetur04g08760.1">
    <property type="protein sequence ID" value="tetur04g08760.1"/>
    <property type="gene ID" value="tetur04g08760"/>
</dbReference>
<keyword evidence="6 13" id="KW-1133">Transmembrane helix</keyword>
<dbReference type="PANTHER" id="PTHR11923:SF110">
    <property type="entry name" value="SCAVENGER RECEPTOR CLASS B MEMBER 1"/>
    <property type="match status" value="1"/>
</dbReference>
<evidence type="ECO:0000256" key="7">
    <source>
        <dbReference type="ARBA" id="ARBA00023136"/>
    </source>
</evidence>
<dbReference type="OMA" id="WIMQKEM"/>
<sequence>MGLFNCFSSRPKFLLFVSLALIFSSFVTFFLVPIVIKSSIVKSLPLINSSSSRTFDKWESVPISIITKFYLFNITNPEEVEKHGRPPTVQELGPYTFSESRKKINISWSDDLNLVEYGQQRTWHFLPHLTNGSLEDNIYHLNVPMVAAGYSIKSWGGSRIAYFGLNQIIKATKSRLIPSHTVGQLLFEGYDDPLITFSRTIGMPVPYDKFGWFYGRNGTVSDGTFGVYTGLSNVNHLDAMYSWNNQTSLSLWWGDKCNSLSGISASDFQPPLQEGPFSSIKIFVGDICRSLELPYDKTVIKHGVKAYRYAASSNLFNYTVKNNRCYCNNNACPPDGVADISPCQHGSPAAASLPHFLFGDASLYERVHGLHPDLDRHEFFMDIEPTLGIPTKVKVAMQINVLLERDDNLEYARSLPFESSYFPMIWFSAGAELDESMASQVRLLQSLGLILNVSAAIQASIAIIVFMITIIFYRSQLFSTEKHHLVPTEDSDDS</sequence>
<dbReference type="GO" id="GO:0005737">
    <property type="term" value="C:cytoplasm"/>
    <property type="evidence" value="ECO:0007669"/>
    <property type="project" value="TreeGrafter"/>
</dbReference>
<dbReference type="OrthoDB" id="514335at2759"/>
<evidence type="ECO:0000313" key="15">
    <source>
        <dbReference type="Proteomes" id="UP000015104"/>
    </source>
</evidence>
<dbReference type="AlphaFoldDB" id="T1K3I1"/>
<keyword evidence="5 13" id="KW-0812">Transmembrane</keyword>
<organism evidence="14 15">
    <name type="scientific">Tetranychus urticae</name>
    <name type="common">Two-spotted spider mite</name>
    <dbReference type="NCBI Taxonomy" id="32264"/>
    <lineage>
        <taxon>Eukaryota</taxon>
        <taxon>Metazoa</taxon>
        <taxon>Ecdysozoa</taxon>
        <taxon>Arthropoda</taxon>
        <taxon>Chelicerata</taxon>
        <taxon>Arachnida</taxon>
        <taxon>Acari</taxon>
        <taxon>Acariformes</taxon>
        <taxon>Trombidiformes</taxon>
        <taxon>Prostigmata</taxon>
        <taxon>Eleutherengona</taxon>
        <taxon>Raphignathae</taxon>
        <taxon>Tetranychoidea</taxon>
        <taxon>Tetranychidae</taxon>
        <taxon>Tetranychus</taxon>
    </lineage>
</organism>
<evidence type="ECO:0000256" key="1">
    <source>
        <dbReference type="ARBA" id="ARBA00004189"/>
    </source>
</evidence>
<evidence type="ECO:0000256" key="9">
    <source>
        <dbReference type="ARBA" id="ARBA00023170"/>
    </source>
</evidence>
<dbReference type="EMBL" id="CAEY01001380">
    <property type="status" value="NOT_ANNOTATED_CDS"/>
    <property type="molecule type" value="Genomic_DNA"/>
</dbReference>
<dbReference type="PANTHER" id="PTHR11923">
    <property type="entry name" value="SCAVENGER RECEPTOR CLASS B TYPE-1 SR-B1"/>
    <property type="match status" value="1"/>
</dbReference>
<evidence type="ECO:0000256" key="3">
    <source>
        <dbReference type="ARBA" id="ARBA00010532"/>
    </source>
</evidence>
<evidence type="ECO:0000256" key="8">
    <source>
        <dbReference type="ARBA" id="ARBA00023157"/>
    </source>
</evidence>
<reference evidence="14" key="2">
    <citation type="submission" date="2015-06" db="UniProtKB">
        <authorList>
            <consortium name="EnsemblMetazoa"/>
        </authorList>
    </citation>
    <scope>IDENTIFICATION</scope>
</reference>
<dbReference type="Proteomes" id="UP000015104">
    <property type="component" value="Unassembled WGS sequence"/>
</dbReference>
<dbReference type="GO" id="GO:0005901">
    <property type="term" value="C:caveola"/>
    <property type="evidence" value="ECO:0007669"/>
    <property type="project" value="UniProtKB-SubCell"/>
</dbReference>